<feature type="transmembrane region" description="Helical" evidence="1">
    <location>
        <begin position="172"/>
        <end position="202"/>
    </location>
</feature>
<dbReference type="EMBL" id="CADEBD010000327">
    <property type="protein sequence ID" value="CAB3245970.1"/>
    <property type="molecule type" value="Genomic_DNA"/>
</dbReference>
<sequence length="210" mass="23846">MQNLQGVEFNKFILQNLAKYMPGDLVNNVPQRRASNISTLSNLIWNVRKPELVSKLWPMTVLIGVCEVVIGLCLLVYICLFIHDYDILYDTEDSKLISYLSVFGCAYLMLTGLMLLFALMLENQESIRIHIFMAVFMCVYMFVLACVKIHLSLLVIERDAEKLIDQATKHNVLLSLGCVIGVATLLGSVVYFIATVAVFTYYNLKYVQPN</sequence>
<accession>A0A8S1AKN9</accession>
<organism evidence="2 3">
    <name type="scientific">Arctia plantaginis</name>
    <name type="common">Wood tiger moth</name>
    <name type="synonym">Phalaena plantaginis</name>
    <dbReference type="NCBI Taxonomy" id="874455"/>
    <lineage>
        <taxon>Eukaryota</taxon>
        <taxon>Metazoa</taxon>
        <taxon>Ecdysozoa</taxon>
        <taxon>Arthropoda</taxon>
        <taxon>Hexapoda</taxon>
        <taxon>Insecta</taxon>
        <taxon>Pterygota</taxon>
        <taxon>Neoptera</taxon>
        <taxon>Endopterygota</taxon>
        <taxon>Lepidoptera</taxon>
        <taxon>Glossata</taxon>
        <taxon>Ditrysia</taxon>
        <taxon>Noctuoidea</taxon>
        <taxon>Erebidae</taxon>
        <taxon>Arctiinae</taxon>
        <taxon>Arctia</taxon>
    </lineage>
</organism>
<dbReference type="AlphaFoldDB" id="A0A8S1AKN9"/>
<keyword evidence="1" id="KW-0472">Membrane</keyword>
<feature type="transmembrane region" description="Helical" evidence="1">
    <location>
        <begin position="56"/>
        <end position="84"/>
    </location>
</feature>
<dbReference type="OrthoDB" id="6614653at2759"/>
<dbReference type="Proteomes" id="UP000494256">
    <property type="component" value="Unassembled WGS sequence"/>
</dbReference>
<protein>
    <submittedName>
        <fullName evidence="2">Uncharacterized protein</fullName>
    </submittedName>
</protein>
<proteinExistence type="predicted"/>
<feature type="transmembrane region" description="Helical" evidence="1">
    <location>
        <begin position="127"/>
        <end position="151"/>
    </location>
</feature>
<comment type="caution">
    <text evidence="2">The sequence shown here is derived from an EMBL/GenBank/DDBJ whole genome shotgun (WGS) entry which is preliminary data.</text>
</comment>
<evidence type="ECO:0000313" key="3">
    <source>
        <dbReference type="Proteomes" id="UP000494256"/>
    </source>
</evidence>
<evidence type="ECO:0000313" key="2">
    <source>
        <dbReference type="EMBL" id="CAB3245970.1"/>
    </source>
</evidence>
<evidence type="ECO:0000256" key="1">
    <source>
        <dbReference type="SAM" id="Phobius"/>
    </source>
</evidence>
<keyword evidence="1" id="KW-1133">Transmembrane helix</keyword>
<feature type="transmembrane region" description="Helical" evidence="1">
    <location>
        <begin position="96"/>
        <end position="121"/>
    </location>
</feature>
<name>A0A8S1AKN9_ARCPL</name>
<gene>
    <name evidence="2" type="ORF">APLA_LOCUS11318</name>
</gene>
<keyword evidence="1" id="KW-0812">Transmembrane</keyword>
<reference evidence="2 3" key="1">
    <citation type="submission" date="2020-04" db="EMBL/GenBank/DDBJ databases">
        <authorList>
            <person name="Wallbank WR R."/>
            <person name="Pardo Diaz C."/>
            <person name="Kozak K."/>
            <person name="Martin S."/>
            <person name="Jiggins C."/>
            <person name="Moest M."/>
            <person name="Warren A I."/>
            <person name="Byers J.R.P. K."/>
            <person name="Montejo-Kovacevich G."/>
            <person name="Yen C E."/>
        </authorList>
    </citation>
    <scope>NUCLEOTIDE SEQUENCE [LARGE SCALE GENOMIC DNA]</scope>
</reference>